<dbReference type="RefSeq" id="WP_193720937.1">
    <property type="nucleotide sequence ID" value="NZ_JACSPN010000023.1"/>
</dbReference>
<feature type="compositionally biased region" description="Polar residues" evidence="1">
    <location>
        <begin position="1"/>
        <end position="10"/>
    </location>
</feature>
<dbReference type="Gene3D" id="2.180.10.10">
    <property type="entry name" value="RHS repeat-associated core"/>
    <property type="match status" value="1"/>
</dbReference>
<keyword evidence="3" id="KW-1185">Reference proteome</keyword>
<dbReference type="InterPro" id="IPR050708">
    <property type="entry name" value="T6SS_VgrG/RHS"/>
</dbReference>
<accession>A0A9D5UAW4</accession>
<evidence type="ECO:0000256" key="1">
    <source>
        <dbReference type="SAM" id="MobiDB-lite"/>
    </source>
</evidence>
<feature type="region of interest" description="Disordered" evidence="1">
    <location>
        <begin position="1"/>
        <end position="21"/>
    </location>
</feature>
<evidence type="ECO:0008006" key="4">
    <source>
        <dbReference type="Google" id="ProtNLM"/>
    </source>
</evidence>
<organism evidence="2 3">
    <name type="scientific">Oerskovia douganii</name>
    <dbReference type="NCBI Taxonomy" id="2762210"/>
    <lineage>
        <taxon>Bacteria</taxon>
        <taxon>Bacillati</taxon>
        <taxon>Actinomycetota</taxon>
        <taxon>Actinomycetes</taxon>
        <taxon>Micrococcales</taxon>
        <taxon>Cellulomonadaceae</taxon>
        <taxon>Oerskovia</taxon>
    </lineage>
</organism>
<name>A0A9D5UAW4_9CELL</name>
<evidence type="ECO:0000313" key="3">
    <source>
        <dbReference type="Proteomes" id="UP000822993"/>
    </source>
</evidence>
<dbReference type="PANTHER" id="PTHR32305">
    <property type="match status" value="1"/>
</dbReference>
<evidence type="ECO:0000313" key="2">
    <source>
        <dbReference type="EMBL" id="MBE7701719.1"/>
    </source>
</evidence>
<proteinExistence type="predicted"/>
<dbReference type="InterPro" id="IPR031325">
    <property type="entry name" value="RHS_repeat"/>
</dbReference>
<dbReference type="EMBL" id="JACSPN010000023">
    <property type="protein sequence ID" value="MBE7701719.1"/>
    <property type="molecule type" value="Genomic_DNA"/>
</dbReference>
<sequence>MFSADRQQVGGSAPGDVGAGDWPYADLQYTDNEGRVVNTAAFGAGDWQVTATRYDTGGRTVHELDQKATVQLRALTADQGQLATEVIDSYATITRYNPDIKATAAISHDGGTIAAGTVLTPAGTLVTDVWEPARETNNGLVRKHTHTDYDQGAPNQGVNPKTGIAYRLPTTVTVTEADALTGSSETTVPVATGEPVVSQALSGYDTPGLAHTDPTSGWFLGQATTSTTVMDDPAQNIVTTTRYDAEGKAVETRKPGATGTDAATTLNGYYTATAQTGVFATCGNKPEWAGLACSTRTGETTPTLPVETTTKYSYYLASRESVETLGATSRTTTTTYDVAGRTVHVATVATGVAGSTPVPATRTDYDPTTGQATATVTLNTAGAETGRTSTAYDAWGRATSYTDSDGAVTTTAYDTAGRVAKVTDPVRTVEYGYDAEGEHRGYTTSVKIPGTGQFTATYDATGAMTTQSLLGGRVTQHITYDRAGELTELTYTGAPLPGDPEQDLLAWSIESDVLGRTTTLTSTAGTGDTGITRTQTFTYDKGERLTTVADTTGETCTTRTYGFDQRGNRLTQNATTHDTDCTSGPVTNLDKAWNYDGADRVQTGTNITGTYTYDPLGRQTTVPGVDTPAGAEAGDLTIGYYDTDAAHTLTQNDTTTTYALDPTGRRHTVTTVNGSDTTSVVRHYTDTSDNPGYATKTTGTGDPVTTWYGASIAGDLGLEITGTTAALSLIDPIGSIATTITLPAIDQPLQLGALGTWDEYGNPITTPTQTGALTYGWLGAKERAQDTTGLTLMGARLYNPTTGLFTSVDPVPDGNTTAYTYPQDPVNKQDLDGKFWKKIKKAGKSLWKATGKSSRWLTNSKWGKRIKDACGFTWGFVASACSGLYAAAYARQGRGREAAIELFSAATGGVAGKAVRAVGVANRARWVRGASRHGTVYRADRRRYDRTVRFGSYFGGVVASDYTNRRFSR</sequence>
<dbReference type="AlphaFoldDB" id="A0A9D5UAW4"/>
<dbReference type="Pfam" id="PF05593">
    <property type="entry name" value="RHS_repeat"/>
    <property type="match status" value="1"/>
</dbReference>
<protein>
    <recommendedName>
        <fullName evidence="4">RHS repeat-associated core domain-containing protein</fullName>
    </recommendedName>
</protein>
<dbReference type="NCBIfam" id="TIGR03696">
    <property type="entry name" value="Rhs_assc_core"/>
    <property type="match status" value="1"/>
</dbReference>
<gene>
    <name evidence="2" type="ORF">H9623_15605</name>
</gene>
<dbReference type="Proteomes" id="UP000822993">
    <property type="component" value="Unassembled WGS sequence"/>
</dbReference>
<dbReference type="PANTHER" id="PTHR32305:SF15">
    <property type="entry name" value="PROTEIN RHSA-RELATED"/>
    <property type="match status" value="1"/>
</dbReference>
<dbReference type="InterPro" id="IPR022385">
    <property type="entry name" value="Rhs_assc_core"/>
</dbReference>
<comment type="caution">
    <text evidence="2">The sequence shown here is derived from an EMBL/GenBank/DDBJ whole genome shotgun (WGS) entry which is preliminary data.</text>
</comment>
<reference evidence="2 3" key="1">
    <citation type="submission" date="2020-08" db="EMBL/GenBank/DDBJ databases">
        <title>A Genomic Blueprint of the Chicken Gut Microbiome.</title>
        <authorList>
            <person name="Gilroy R."/>
            <person name="Ravi A."/>
            <person name="Getino M."/>
            <person name="Pursley I."/>
            <person name="Horton D.L."/>
            <person name="Alikhan N.-F."/>
            <person name="Baker D."/>
            <person name="Gharbi K."/>
            <person name="Hall N."/>
            <person name="Watson M."/>
            <person name="Adriaenssens E.M."/>
            <person name="Foster-Nyarko E."/>
            <person name="Jarju S."/>
            <person name="Secka A."/>
            <person name="Antonio M."/>
            <person name="Oren A."/>
            <person name="Chaudhuri R."/>
            <person name="La Ragione R.M."/>
            <person name="Hildebrand F."/>
            <person name="Pallen M.J."/>
        </authorList>
    </citation>
    <scope>NUCLEOTIDE SEQUENCE [LARGE SCALE GENOMIC DNA]</scope>
    <source>
        <strain evidence="2 3">Sa1BUA8</strain>
    </source>
</reference>